<dbReference type="Proteomes" id="UP000070255">
    <property type="component" value="Unassembled WGS sequence"/>
</dbReference>
<sequence>MDISTPPRAPDAWQDITIVDDLLPPREHAEIYRFLSTGEWRHGWRSHGGADAQPFWNRHFAGATDPAQPHVGPGAADELARAAPPLHACWRRLAQTHLKQHALQSCYANGLPYGADGSVHADSLAVGACTAVYYPHEHWNPDWGGETVLFNKDRSDILSAVYPKPNRLLIFPGFVYHVARGVSRACPTMRITLMFKTQWLPPRT</sequence>
<proteinExistence type="predicted"/>
<evidence type="ECO:0000313" key="2">
    <source>
        <dbReference type="EMBL" id="KWZ38360.1"/>
    </source>
</evidence>
<comment type="caution">
    <text evidence="2">The sequence shown here is derived from an EMBL/GenBank/DDBJ whole genome shotgun (WGS) entry which is preliminary data.</text>
</comment>
<keyword evidence="3" id="KW-1185">Reference proteome</keyword>
<reference evidence="2 3" key="1">
    <citation type="submission" date="2015-11" db="EMBL/GenBank/DDBJ databases">
        <authorList>
            <person name="Sahl J."/>
            <person name="Wagner D."/>
            <person name="Keim P."/>
        </authorList>
    </citation>
    <scope>NUCLEOTIDE SEQUENCE [LARGE SCALE GENOMIC DNA]</scope>
    <source>
        <strain evidence="2 3">BDU18</strain>
    </source>
</reference>
<gene>
    <name evidence="2" type="ORF">WS72_26265</name>
</gene>
<accession>A0ABR5T565</accession>
<name>A0ABR5T565_9BURK</name>
<feature type="domain" description="Prolyl 4-hydroxylase alpha subunit Fe(2+) 2OG dioxygenase" evidence="1">
    <location>
        <begin position="118"/>
        <end position="192"/>
    </location>
</feature>
<organism evidence="2 3">
    <name type="scientific">Burkholderia savannae</name>
    <dbReference type="NCBI Taxonomy" id="1637837"/>
    <lineage>
        <taxon>Bacteria</taxon>
        <taxon>Pseudomonadati</taxon>
        <taxon>Pseudomonadota</taxon>
        <taxon>Betaproteobacteria</taxon>
        <taxon>Burkholderiales</taxon>
        <taxon>Burkholderiaceae</taxon>
        <taxon>Burkholderia</taxon>
        <taxon>pseudomallei group</taxon>
    </lineage>
</organism>
<evidence type="ECO:0000313" key="3">
    <source>
        <dbReference type="Proteomes" id="UP000070255"/>
    </source>
</evidence>
<protein>
    <recommendedName>
        <fullName evidence="1">Prolyl 4-hydroxylase alpha subunit Fe(2+) 2OG dioxygenase domain-containing protein</fullName>
    </recommendedName>
</protein>
<dbReference type="Gene3D" id="2.60.120.620">
    <property type="entry name" value="q2cbj1_9rhob like domain"/>
    <property type="match status" value="1"/>
</dbReference>
<dbReference type="RefSeq" id="WP_059646688.1">
    <property type="nucleotide sequence ID" value="NZ_CP013425.1"/>
</dbReference>
<dbReference type="InterPro" id="IPR044862">
    <property type="entry name" value="Pro_4_hyd_alph_FE2OG_OXY"/>
</dbReference>
<evidence type="ECO:0000259" key="1">
    <source>
        <dbReference type="Pfam" id="PF13640"/>
    </source>
</evidence>
<dbReference type="Pfam" id="PF13640">
    <property type="entry name" value="2OG-FeII_Oxy_3"/>
    <property type="match status" value="1"/>
</dbReference>
<dbReference type="EMBL" id="LNJQ01000004">
    <property type="protein sequence ID" value="KWZ38360.1"/>
    <property type="molecule type" value="Genomic_DNA"/>
</dbReference>